<dbReference type="AlphaFoldDB" id="A0A0F9RG68"/>
<name>A0A0F9RG68_9ZZZZ</name>
<evidence type="ECO:0000256" key="1">
    <source>
        <dbReference type="SAM" id="Coils"/>
    </source>
</evidence>
<gene>
    <name evidence="2" type="ORF">LCGC14_0898470</name>
</gene>
<comment type="caution">
    <text evidence="2">The sequence shown here is derived from an EMBL/GenBank/DDBJ whole genome shotgun (WGS) entry which is preliminary data.</text>
</comment>
<feature type="coiled-coil region" evidence="1">
    <location>
        <begin position="115"/>
        <end position="142"/>
    </location>
</feature>
<accession>A0A0F9RG68</accession>
<protein>
    <submittedName>
        <fullName evidence="2">Uncharacterized protein</fullName>
    </submittedName>
</protein>
<dbReference type="EMBL" id="LAZR01002911">
    <property type="protein sequence ID" value="KKN24071.1"/>
    <property type="molecule type" value="Genomic_DNA"/>
</dbReference>
<reference evidence="2" key="1">
    <citation type="journal article" date="2015" name="Nature">
        <title>Complex archaea that bridge the gap between prokaryotes and eukaryotes.</title>
        <authorList>
            <person name="Spang A."/>
            <person name="Saw J.H."/>
            <person name="Jorgensen S.L."/>
            <person name="Zaremba-Niedzwiedzka K."/>
            <person name="Martijn J."/>
            <person name="Lind A.E."/>
            <person name="van Eijk R."/>
            <person name="Schleper C."/>
            <person name="Guy L."/>
            <person name="Ettema T.J."/>
        </authorList>
    </citation>
    <scope>NUCLEOTIDE SEQUENCE</scope>
</reference>
<evidence type="ECO:0000313" key="2">
    <source>
        <dbReference type="EMBL" id="KKN24071.1"/>
    </source>
</evidence>
<proteinExistence type="predicted"/>
<sequence length="158" mass="17679">MIRVEITKTQWRTPGGDLAFFEPVLEDGDEYTKECQVLLVQEFNDLRIEPIVALLNRLQETPLCTCNHSDTKHEGGTGACSARLQDVPAYSVRCCGCKKFMTWAQTDAQTVLTAAAKFQAQLERSESEVTGLKAQVATLTRSRDGLRRRSKKSGAKRR</sequence>
<keyword evidence="1" id="KW-0175">Coiled coil</keyword>
<organism evidence="2">
    <name type="scientific">marine sediment metagenome</name>
    <dbReference type="NCBI Taxonomy" id="412755"/>
    <lineage>
        <taxon>unclassified sequences</taxon>
        <taxon>metagenomes</taxon>
        <taxon>ecological metagenomes</taxon>
    </lineage>
</organism>